<dbReference type="SUPFAM" id="SSF53167">
    <property type="entry name" value="Purine and uridine phosphorylases"/>
    <property type="match status" value="1"/>
</dbReference>
<protein>
    <submittedName>
        <fullName evidence="2">Slr1977 protein</fullName>
    </submittedName>
</protein>
<proteinExistence type="predicted"/>
<dbReference type="GO" id="GO:0009116">
    <property type="term" value="P:nucleoside metabolic process"/>
    <property type="evidence" value="ECO:0007669"/>
    <property type="project" value="InterPro"/>
</dbReference>
<dbReference type="InterPro" id="IPR035994">
    <property type="entry name" value="Nucleoside_phosphorylase_sf"/>
</dbReference>
<keyword evidence="3" id="KW-1185">Reference proteome</keyword>
<evidence type="ECO:0000259" key="1">
    <source>
        <dbReference type="Pfam" id="PF01048"/>
    </source>
</evidence>
<dbReference type="InParanoid" id="P74128"/>
<reference evidence="2 3" key="2">
    <citation type="journal article" date="1996" name="DNA Res.">
        <title>Sequence analysis of the genome of the unicellular cyanobacterium Synechocystis sp. strain PCC6803. II. Sequence determination of the entire genome and assignment of potential protein-coding regions.</title>
        <authorList>
            <person name="Kaneko T."/>
            <person name="Sato S."/>
            <person name="Kotani H."/>
            <person name="Tanaka A."/>
            <person name="Asamizu E."/>
            <person name="Nakamura Y."/>
            <person name="Miyajima N."/>
            <person name="Hirosawa M."/>
            <person name="Sugiura M."/>
            <person name="Sasamoto S."/>
            <person name="Kimura T."/>
            <person name="Hosouchi T."/>
            <person name="Matsuno A."/>
            <person name="Muraki A."/>
            <person name="Nakazaki N."/>
            <person name="Naruo K."/>
            <person name="Okumura S."/>
            <person name="Shimpo S."/>
            <person name="Takeuchi C."/>
            <person name="Wada T."/>
            <person name="Watanabe A."/>
            <person name="Yamada M."/>
            <person name="Yasuda M."/>
            <person name="Tabata S."/>
        </authorList>
    </citation>
    <scope>NUCLEOTIDE SEQUENCE [LARGE SCALE GENOMIC DNA]</scope>
    <source>
        <strain evidence="3">ATCC 27184 / PCC 6803 / Kazusa</strain>
    </source>
</reference>
<dbReference type="EnsemblBacteria" id="BAA18214">
    <property type="protein sequence ID" value="BAA18214"/>
    <property type="gene ID" value="BAA18214"/>
</dbReference>
<dbReference type="Gene3D" id="3.40.50.1580">
    <property type="entry name" value="Nucleoside phosphorylase domain"/>
    <property type="match status" value="1"/>
</dbReference>
<sequence>MISADLNPHSVPWWILAPQGTEAQAIAKGLGKTDQIYLQAMPVGATAVQSFLANLAQTWAKSEKPQGLLVMGVTGSLSADYGIGQALWVEQCQYWESGNHGQRQEYVGDRRLMDRVNHLLGPEWQIPAVRGITVSEVVCRGEEKELLGKKSGAQVVDMENTAVLAFGEAKQIPVAILRVVSDTMTQDLPDLNGVFTEQGALQPLPLAKALLRRPLAAGHLIQGSLKACAQLTAIAQSLSGALGK</sequence>
<gene>
    <name evidence="2" type="ordered locus">slr1977</name>
</gene>
<dbReference type="STRING" id="1148.gene:10499087"/>
<dbReference type="eggNOG" id="COG0775">
    <property type="taxonomic scope" value="Bacteria"/>
</dbReference>
<dbReference type="GO" id="GO:0003824">
    <property type="term" value="F:catalytic activity"/>
    <property type="evidence" value="ECO:0007669"/>
    <property type="project" value="InterPro"/>
</dbReference>
<dbReference type="Proteomes" id="UP000001425">
    <property type="component" value="Chromosome"/>
</dbReference>
<dbReference type="InterPro" id="IPR000845">
    <property type="entry name" value="Nucleoside_phosphorylase_d"/>
</dbReference>
<dbReference type="EMBL" id="BA000022">
    <property type="protein sequence ID" value="BAA18214.1"/>
    <property type="molecule type" value="Genomic_DNA"/>
</dbReference>
<dbReference type="IntAct" id="P74128">
    <property type="interactions" value="1"/>
</dbReference>
<evidence type="ECO:0000313" key="2">
    <source>
        <dbReference type="EMBL" id="BAA18214.1"/>
    </source>
</evidence>
<dbReference type="AlphaFoldDB" id="P74128"/>
<name>P74128_SYNY3</name>
<evidence type="ECO:0000313" key="3">
    <source>
        <dbReference type="Proteomes" id="UP000001425"/>
    </source>
</evidence>
<dbReference type="PIR" id="S75653">
    <property type="entry name" value="S75653"/>
</dbReference>
<organism evidence="2 3">
    <name type="scientific">Synechocystis sp. (strain ATCC 27184 / PCC 6803 / Kazusa)</name>
    <dbReference type="NCBI Taxonomy" id="1111708"/>
    <lineage>
        <taxon>Bacteria</taxon>
        <taxon>Bacillati</taxon>
        <taxon>Cyanobacteriota</taxon>
        <taxon>Cyanophyceae</taxon>
        <taxon>Synechococcales</taxon>
        <taxon>Merismopediaceae</taxon>
        <taxon>Synechocystis</taxon>
    </lineage>
</organism>
<dbReference type="Pfam" id="PF01048">
    <property type="entry name" value="PNP_UDP_1"/>
    <property type="match status" value="1"/>
</dbReference>
<accession>P74128</accession>
<reference evidence="2 3" key="1">
    <citation type="journal article" date="1995" name="DNA Res.">
        <title>Sequence analysis of the genome of the unicellular cyanobacterium Synechocystis sp. strain PCC6803. I. Sequence features in the 1 Mb region from map positions 64% to 92% of the genome.</title>
        <authorList>
            <person name="Kaneko T."/>
            <person name="Tanaka A."/>
            <person name="Sato S."/>
            <person name="Kotani H."/>
            <person name="Sazuka T."/>
            <person name="Miyajima N."/>
            <person name="Sugiura M."/>
            <person name="Tabata S."/>
        </authorList>
    </citation>
    <scope>NUCLEOTIDE SEQUENCE [LARGE SCALE GENOMIC DNA]</scope>
    <source>
        <strain evidence="3">ATCC 27184 / PCC 6803 / Kazusa</strain>
    </source>
</reference>
<dbReference type="PaxDb" id="1148-1653299"/>
<feature type="domain" description="Nucleoside phosphorylase" evidence="1">
    <location>
        <begin position="55"/>
        <end position="188"/>
    </location>
</feature>
<dbReference type="KEGG" id="syn:slr1977"/>